<dbReference type="RefSeq" id="WP_005797670.1">
    <property type="nucleotide sequence ID" value="NZ_ACQT01000108.1"/>
</dbReference>
<name>C5T799_ACIDE</name>
<dbReference type="InterPro" id="IPR045808">
    <property type="entry name" value="Hr_FBXL5"/>
</dbReference>
<evidence type="ECO:0008006" key="3">
    <source>
        <dbReference type="Google" id="ProtNLM"/>
    </source>
</evidence>
<accession>C5T799</accession>
<gene>
    <name evidence="1" type="ORF">AcdelDRAFT_2779</name>
</gene>
<reference evidence="1 2" key="1">
    <citation type="submission" date="2009-05" db="EMBL/GenBank/DDBJ databases">
        <title>The draft genome of Acidovorax delafieldii 2AN.</title>
        <authorList>
            <consortium name="US DOE Joint Genome Institute (JGI-PGF)"/>
            <person name="Lucas S."/>
            <person name="Copeland A."/>
            <person name="Lapidus A."/>
            <person name="Glavina del Rio T."/>
            <person name="Tice H."/>
            <person name="Bruce D."/>
            <person name="Goodwin L."/>
            <person name="Pitluck S."/>
            <person name="Larimer F."/>
            <person name="Land M.L."/>
            <person name="Hauser L."/>
            <person name="Shelobolina E.S."/>
            <person name="Picardal F."/>
            <person name="Roden E."/>
            <person name="Emerson D."/>
        </authorList>
    </citation>
    <scope>NUCLEOTIDE SEQUENCE [LARGE SCALE GENOMIC DNA]</scope>
    <source>
        <strain evidence="1 2">2AN</strain>
    </source>
</reference>
<dbReference type="EMBL" id="ACQT01000108">
    <property type="protein sequence ID" value="EER59642.1"/>
    <property type="molecule type" value="Genomic_DNA"/>
</dbReference>
<proteinExistence type="predicted"/>
<comment type="caution">
    <text evidence="1">The sequence shown here is derived from an EMBL/GenBank/DDBJ whole genome shotgun (WGS) entry which is preliminary data.</text>
</comment>
<dbReference type="Gene3D" id="1.20.120.520">
    <property type="entry name" value="nmb1532 protein domain like"/>
    <property type="match status" value="1"/>
</dbReference>
<evidence type="ECO:0000313" key="2">
    <source>
        <dbReference type="Proteomes" id="UP000003856"/>
    </source>
</evidence>
<organism evidence="1 2">
    <name type="scientific">Acidovorax delafieldii 2AN</name>
    <dbReference type="NCBI Taxonomy" id="573060"/>
    <lineage>
        <taxon>Bacteria</taxon>
        <taxon>Pseudomonadati</taxon>
        <taxon>Pseudomonadota</taxon>
        <taxon>Betaproteobacteria</taxon>
        <taxon>Burkholderiales</taxon>
        <taxon>Comamonadaceae</taxon>
        <taxon>Acidovorax</taxon>
    </lineage>
</organism>
<dbReference type="Proteomes" id="UP000003856">
    <property type="component" value="Unassembled WGS sequence"/>
</dbReference>
<sequence>MKIDPREIAELASAQPGVPRLDMYAGIHKAMRALMADTLLGLGRTDVDDELAFAQAGERVLQLLEFCSAHLRHENTFVHKAMEARAPGSSGAIADEHAEHEHDIAALAEGVAQLRSCERMARPRAVQALYRQLALFVAHNFEHMHIEETLHNEVLWAHYSDEELMQVHNALVASIPPSEMMVVVRWLVPFMAPAERLAMLADMRQHAPAPAFEAVLHTVQPHLTQAEWRQLMQGLGIPAAPGLVH</sequence>
<dbReference type="PATRIC" id="fig|573060.9.peg.2283"/>
<dbReference type="CDD" id="cd12109">
    <property type="entry name" value="Hr_FBXL5"/>
    <property type="match status" value="1"/>
</dbReference>
<protein>
    <recommendedName>
        <fullName evidence="3">Hemerythrin-like domain-containing protein</fullName>
    </recommendedName>
</protein>
<keyword evidence="2" id="KW-1185">Reference proteome</keyword>
<dbReference type="OrthoDB" id="5654170at2"/>
<dbReference type="AlphaFoldDB" id="C5T799"/>
<dbReference type="GO" id="GO:0006879">
    <property type="term" value="P:intracellular iron ion homeostasis"/>
    <property type="evidence" value="ECO:0007669"/>
    <property type="project" value="InterPro"/>
</dbReference>
<evidence type="ECO:0000313" key="1">
    <source>
        <dbReference type="EMBL" id="EER59642.1"/>
    </source>
</evidence>